<comment type="caution">
    <text evidence="1">The sequence shown here is derived from an EMBL/GenBank/DDBJ whole genome shotgun (WGS) entry which is preliminary data.</text>
</comment>
<evidence type="ECO:0000313" key="2">
    <source>
        <dbReference type="Proteomes" id="UP000222366"/>
    </source>
</evidence>
<keyword evidence="2" id="KW-1185">Reference proteome</keyword>
<dbReference type="AlphaFoldDB" id="A0A2D0KAW2"/>
<protein>
    <recommendedName>
        <fullName evidence="3">Plasmid stabilization protein</fullName>
    </recommendedName>
</protein>
<evidence type="ECO:0000313" key="1">
    <source>
        <dbReference type="EMBL" id="PHM60561.1"/>
    </source>
</evidence>
<dbReference type="RefSeq" id="WP_244590460.1">
    <property type="nucleotide sequence ID" value="NZ_CAWNRH010000140.1"/>
</dbReference>
<name>A0A2D0KAW2_9GAMM</name>
<dbReference type="InterPro" id="IPR035093">
    <property type="entry name" value="RelE/ParE_toxin_dom_sf"/>
</dbReference>
<gene>
    <name evidence="1" type="ORF">Xsto_03873</name>
</gene>
<reference evidence="1 2" key="1">
    <citation type="journal article" date="2017" name="Nat. Microbiol.">
        <title>Natural product diversity associated with the nematode symbionts Photorhabdus and Xenorhabdus.</title>
        <authorList>
            <person name="Tobias N.J."/>
            <person name="Wolff H."/>
            <person name="Djahanschiri B."/>
            <person name="Grundmann F."/>
            <person name="Kronenwerth M."/>
            <person name="Shi Y.M."/>
            <person name="Simonyi S."/>
            <person name="Grun P."/>
            <person name="Shapiro-Ilan D."/>
            <person name="Pidot S.J."/>
            <person name="Stinear T.P."/>
            <person name="Ebersberger I."/>
            <person name="Bode H.B."/>
        </authorList>
    </citation>
    <scope>NUCLEOTIDE SEQUENCE [LARGE SCALE GENOMIC DNA]</scope>
    <source>
        <strain evidence="1 2">DSM 17904</strain>
    </source>
</reference>
<proteinExistence type="predicted"/>
<organism evidence="1 2">
    <name type="scientific">Xenorhabdus stockiae</name>
    <dbReference type="NCBI Taxonomy" id="351614"/>
    <lineage>
        <taxon>Bacteria</taxon>
        <taxon>Pseudomonadati</taxon>
        <taxon>Pseudomonadota</taxon>
        <taxon>Gammaproteobacteria</taxon>
        <taxon>Enterobacterales</taxon>
        <taxon>Morganellaceae</taxon>
        <taxon>Xenorhabdus</taxon>
    </lineage>
</organism>
<dbReference type="Proteomes" id="UP000222366">
    <property type="component" value="Unassembled WGS sequence"/>
</dbReference>
<dbReference type="EMBL" id="NJAJ01000062">
    <property type="protein sequence ID" value="PHM60561.1"/>
    <property type="molecule type" value="Genomic_DNA"/>
</dbReference>
<dbReference type="Gene3D" id="3.30.2310.20">
    <property type="entry name" value="RelE-like"/>
    <property type="match status" value="1"/>
</dbReference>
<accession>A0A2D0KAW2</accession>
<evidence type="ECO:0008006" key="3">
    <source>
        <dbReference type="Google" id="ProtNLM"/>
    </source>
</evidence>
<sequence>MPDILIKYTETFRHSLREITSFLRAKELEPLPIIHKALDEFEHKVKFSPTCCQISPELAKLGVTSYRECNTHNGYRMIYSIDSYESSDVVIAHVILHQRQDIQALLFDRVITY</sequence>